<evidence type="ECO:0000259" key="2">
    <source>
        <dbReference type="Pfam" id="PF16335"/>
    </source>
</evidence>
<feature type="domain" description="Glutaminase A central" evidence="2">
    <location>
        <begin position="319"/>
        <end position="660"/>
    </location>
</feature>
<dbReference type="SUPFAM" id="SSF48208">
    <property type="entry name" value="Six-hairpin glycosidases"/>
    <property type="match status" value="1"/>
</dbReference>
<dbReference type="Gene3D" id="1.50.10.10">
    <property type="match status" value="1"/>
</dbReference>
<evidence type="ECO:0000259" key="3">
    <source>
        <dbReference type="Pfam" id="PF17168"/>
    </source>
</evidence>
<dbReference type="GO" id="GO:0005975">
    <property type="term" value="P:carbohydrate metabolic process"/>
    <property type="evidence" value="ECO:0007669"/>
    <property type="project" value="InterPro"/>
</dbReference>
<comment type="caution">
    <text evidence="4">The sequence shown here is derived from an EMBL/GenBank/DDBJ whole genome shotgun (WGS) entry which is preliminary data.</text>
</comment>
<dbReference type="Pfam" id="PF16335">
    <property type="entry name" value="GtaA_6_Hairpin"/>
    <property type="match status" value="1"/>
</dbReference>
<dbReference type="Proteomes" id="UP000309676">
    <property type="component" value="Unassembled WGS sequence"/>
</dbReference>
<dbReference type="Pfam" id="PF17168">
    <property type="entry name" value="DUF5127"/>
    <property type="match status" value="1"/>
</dbReference>
<dbReference type="PANTHER" id="PTHR31987">
    <property type="entry name" value="GLUTAMINASE A-RELATED"/>
    <property type="match status" value="1"/>
</dbReference>
<dbReference type="InterPro" id="IPR052743">
    <property type="entry name" value="Glutaminase_GtaA"/>
</dbReference>
<evidence type="ECO:0000259" key="1">
    <source>
        <dbReference type="Pfam" id="PF16334"/>
    </source>
</evidence>
<feature type="domain" description="DUF4964" evidence="1">
    <location>
        <begin position="4"/>
        <end position="62"/>
    </location>
</feature>
<dbReference type="OrthoDB" id="175993at2"/>
<dbReference type="PANTHER" id="PTHR31987:SF1">
    <property type="entry name" value="GLUTAMINASE A"/>
    <property type="match status" value="1"/>
</dbReference>
<keyword evidence="5" id="KW-1185">Reference proteome</keyword>
<sequence length="675" mass="75656">MGDSFRPPSVPLIAVDPYFSVWSAADRLYDDHTRHWTNRRHSMTGMLRIDGKTRRFMGKLELSGDGPNVDEPEPMEQKSVKVDPLSTIYRFESEGVELTAKFTTPLLLDDLDALSRPVTYMTFDVRSVDGGPHEVKLYVDVSAELCVHSPDQIVGWSRATLDGGIAAMRIGTEEQPILQRVGDDTRIDWGYAYLAVPPYAGATTALGSYRARSRFAKIGAPPPEDEASPPRPAGEDTPVMSAVFDLGLVKETVSRYVMAAYDDIRSIEYFGKPLQAYWRRNGTTFERMLASAAADYAALSARCEAFDRQLIEEGIRAGGERYADVLSLSYRQAVAAHKLVAGEEGEALFFSKENFSNGCIATVDVSYPSAPLFLKYCPELVKGMLRPIFRYAAGETWPFEFAPHDVGCYPKANGQVYGDNKLEYQMPIEECGNMLVLSAAVCLYEDDASFAASHWPLLSRWAAYVLERGMDPDNQLCTDDFAGHLAHNANLSVKAIVGLGAYSLLCGMLGKQEESDKYNEAAKAMAAEWVRMAWAEDHTKLTFDGAPESWSFKYNLVWDRLLNLRLFPAEIAETEVRFYLERQNRFGTPLDSRESYTKADWLVWCASMADTKERFERMIRPLWDMLNESQSRVPFTDWYDTHTGKQMNFQNRSVVGGMFLPLLTPVGSGFAGEET</sequence>
<gene>
    <name evidence="4" type="ORF">FE782_30445</name>
</gene>
<name>A0A5R9G696_9BACL</name>
<dbReference type="InterPro" id="IPR033433">
    <property type="entry name" value="GtaA_N"/>
</dbReference>
<dbReference type="InterPro" id="IPR032515">
    <property type="entry name" value="DUF4964"/>
</dbReference>
<dbReference type="InterPro" id="IPR032514">
    <property type="entry name" value="GtaA_central"/>
</dbReference>
<evidence type="ECO:0000313" key="5">
    <source>
        <dbReference type="Proteomes" id="UP000309676"/>
    </source>
</evidence>
<organism evidence="4 5">
    <name type="scientific">Paenibacillus antri</name>
    <dbReference type="NCBI Taxonomy" id="2582848"/>
    <lineage>
        <taxon>Bacteria</taxon>
        <taxon>Bacillati</taxon>
        <taxon>Bacillota</taxon>
        <taxon>Bacilli</taxon>
        <taxon>Bacillales</taxon>
        <taxon>Paenibacillaceae</taxon>
        <taxon>Paenibacillus</taxon>
    </lineage>
</organism>
<reference evidence="4 5" key="1">
    <citation type="submission" date="2019-05" db="EMBL/GenBank/DDBJ databases">
        <authorList>
            <person name="Narsing Rao M.P."/>
            <person name="Li W.J."/>
        </authorList>
    </citation>
    <scope>NUCLEOTIDE SEQUENCE [LARGE SCALE GENOMIC DNA]</scope>
    <source>
        <strain evidence="4 5">SYSU_K30003</strain>
    </source>
</reference>
<accession>A0A5R9G696</accession>
<feature type="domain" description="Glutaminase A N-terminal" evidence="3">
    <location>
        <begin position="86"/>
        <end position="311"/>
    </location>
</feature>
<dbReference type="Pfam" id="PF16334">
    <property type="entry name" value="DUF4964"/>
    <property type="match status" value="1"/>
</dbReference>
<protein>
    <submittedName>
        <fullName evidence="4">DUF4965 domain-containing protein</fullName>
    </submittedName>
</protein>
<dbReference type="InterPro" id="IPR012341">
    <property type="entry name" value="6hp_glycosidase-like_sf"/>
</dbReference>
<dbReference type="InterPro" id="IPR008928">
    <property type="entry name" value="6-hairpin_glycosidase_sf"/>
</dbReference>
<dbReference type="EMBL" id="VCIW01000035">
    <property type="protein sequence ID" value="TLS48484.1"/>
    <property type="molecule type" value="Genomic_DNA"/>
</dbReference>
<proteinExistence type="predicted"/>
<dbReference type="AlphaFoldDB" id="A0A5R9G696"/>
<evidence type="ECO:0000313" key="4">
    <source>
        <dbReference type="EMBL" id="TLS48484.1"/>
    </source>
</evidence>